<dbReference type="EMBL" id="JAOQJZ010000017">
    <property type="protein sequence ID" value="MCU6706826.1"/>
    <property type="molecule type" value="Genomic_DNA"/>
</dbReference>
<sequence>MSIFKRLENHYKSKSYLTYHAANEHEQLLLFYPNYKSTKIYVIHKSDDSKWFDLGCLERGDDEKLGVSFYDGCDNNFDKMIAKMKGVDKAAEDYRFTIFYDPDTDTYWVDNSLELFFENQEDVIARYLKENGYQLISMTGEK</sequence>
<comment type="caution">
    <text evidence="1">The sequence shown here is derived from an EMBL/GenBank/DDBJ whole genome shotgun (WGS) entry which is preliminary data.</text>
</comment>
<dbReference type="Proteomes" id="UP001208131">
    <property type="component" value="Unassembled WGS sequence"/>
</dbReference>
<evidence type="ECO:0000313" key="2">
    <source>
        <dbReference type="Proteomes" id="UP001208131"/>
    </source>
</evidence>
<protein>
    <submittedName>
        <fullName evidence="1">Uncharacterized protein</fullName>
    </submittedName>
</protein>
<keyword evidence="2" id="KW-1185">Reference proteome</keyword>
<proteinExistence type="predicted"/>
<organism evidence="1 2">
    <name type="scientific">Hominimerdicola aceti</name>
    <dbReference type="NCBI Taxonomy" id="2981726"/>
    <lineage>
        <taxon>Bacteria</taxon>
        <taxon>Bacillati</taxon>
        <taxon>Bacillota</taxon>
        <taxon>Clostridia</taxon>
        <taxon>Eubacteriales</taxon>
        <taxon>Oscillospiraceae</taxon>
        <taxon>Hominimerdicola</taxon>
    </lineage>
</organism>
<name>A0AAE3IIG3_9FIRM</name>
<reference evidence="1 2" key="1">
    <citation type="journal article" date="2021" name="ISME Commun">
        <title>Automated analysis of genomic sequences facilitates high-throughput and comprehensive description of bacteria.</title>
        <authorList>
            <person name="Hitch T.C.A."/>
        </authorList>
    </citation>
    <scope>NUCLEOTIDE SEQUENCE [LARGE SCALE GENOMIC DNA]</scope>
    <source>
        <strain evidence="1 2">Sanger_31</strain>
    </source>
</reference>
<evidence type="ECO:0000313" key="1">
    <source>
        <dbReference type="EMBL" id="MCU6706826.1"/>
    </source>
</evidence>
<dbReference type="AlphaFoldDB" id="A0AAE3IIG3"/>
<accession>A0AAE3IIG3</accession>
<dbReference type="RefSeq" id="WP_117891361.1">
    <property type="nucleotide sequence ID" value="NZ_JAOQJZ010000017.1"/>
</dbReference>
<gene>
    <name evidence="1" type="ORF">OCV57_12975</name>
</gene>